<keyword evidence="1" id="KW-0808">Transferase</keyword>
<dbReference type="SUPFAM" id="SSF52540">
    <property type="entry name" value="P-loop containing nucleoside triphosphate hydrolases"/>
    <property type="match status" value="1"/>
</dbReference>
<sequence length="696" mass="76297">MALGTIAARPSHRQSARAVPGAALAEAADLLERDPALALARAEALIRTYRQLPPAELIAAQAQRRLGQGQAALTRLIALDRAQPGVPPILWELAQAASEAGDAARAVAALETLTRAQPQVASGWYLLAREWRRMGEEDKAWRAELSAIHASSSDPELIRAAVAMKAGELDAAEAMLKNRLERIPEDASATRLIGEIHWRRGDLGEAMAWVAKALEMAPGFDLARDFLIRLLLQTNRLPEAQAHAETLCASPMQSPAHRLLKASVLVRLGDQEGAGAIYEALLAEVPDNAHVWQNLGHVRKTLGDQKAAVEAYRRAIGITATMGEAWWSLANLKTAKFTAEDRAAMQAAIATGPTGEDLFHLHFALGKALEDAGDYPASFDHYATANRLRRAEIEYSAEGTHEAAVEHAATFTAPFYAAREADGANGGANGGGCMAPDPIFILGLPRSGSTLVEQILSSHSMIEGTHELPEMMMIAGRLKSRAQQGEFASYGDLLRSLSPADRTRLGEEYIDLTRVHRQTDRPLFIDKMPNNWQNVGLIRLILPRAKIIDARRHPMACCFSGWKQHFARGQVFTYDLGEIGAYYRDYVAQMAAFEAEMPGAVHRVIYERMVADTQAEVARLLAYVGVDFEEACLSFWENKRAVRTASSEQVRRPIYRDGLEQWTNYADWLDPLRDALGPVIAAYPAPPPDWAAHLAK</sequence>
<proteinExistence type="predicted"/>
<evidence type="ECO:0000256" key="1">
    <source>
        <dbReference type="ARBA" id="ARBA00022679"/>
    </source>
</evidence>
<dbReference type="SUPFAM" id="SSF48452">
    <property type="entry name" value="TPR-like"/>
    <property type="match status" value="2"/>
</dbReference>
<dbReference type="PROSITE" id="PS50005">
    <property type="entry name" value="TPR"/>
    <property type="match status" value="2"/>
</dbReference>
<reference evidence="3 4" key="1">
    <citation type="submission" date="2023-02" db="EMBL/GenBank/DDBJ databases">
        <title>Genome sequence of Novosphingobium humi KACC 19094.</title>
        <authorList>
            <person name="Kim S."/>
            <person name="Heo J."/>
            <person name="Kwon S.-W."/>
        </authorList>
    </citation>
    <scope>NUCLEOTIDE SEQUENCE [LARGE SCALE GENOMIC DNA]</scope>
    <source>
        <strain evidence="3 4">KACC 19094</strain>
    </source>
</reference>
<dbReference type="InterPro" id="IPR011990">
    <property type="entry name" value="TPR-like_helical_dom_sf"/>
</dbReference>
<dbReference type="Gene3D" id="1.25.40.10">
    <property type="entry name" value="Tetratricopeptide repeat domain"/>
    <property type="match status" value="3"/>
</dbReference>
<gene>
    <name evidence="3" type="ORF">PQ457_03150</name>
</gene>
<dbReference type="EMBL" id="CP117417">
    <property type="protein sequence ID" value="WCT77987.1"/>
    <property type="molecule type" value="Genomic_DNA"/>
</dbReference>
<evidence type="ECO:0000313" key="4">
    <source>
        <dbReference type="Proteomes" id="UP001218231"/>
    </source>
</evidence>
<dbReference type="RefSeq" id="WP_273618337.1">
    <property type="nucleotide sequence ID" value="NZ_CP117417.1"/>
</dbReference>
<feature type="repeat" description="TPR" evidence="2">
    <location>
        <begin position="289"/>
        <end position="322"/>
    </location>
</feature>
<dbReference type="InterPro" id="IPR026634">
    <property type="entry name" value="TPST-like"/>
</dbReference>
<dbReference type="SMART" id="SM00028">
    <property type="entry name" value="TPR"/>
    <property type="match status" value="5"/>
</dbReference>
<feature type="repeat" description="TPR" evidence="2">
    <location>
        <begin position="187"/>
        <end position="220"/>
    </location>
</feature>
<dbReference type="Pfam" id="PF13432">
    <property type="entry name" value="TPR_16"/>
    <property type="match status" value="2"/>
</dbReference>
<protein>
    <submittedName>
        <fullName evidence="3">Sulfotransferase</fullName>
    </submittedName>
</protein>
<evidence type="ECO:0000313" key="3">
    <source>
        <dbReference type="EMBL" id="WCT77987.1"/>
    </source>
</evidence>
<name>A0ABY7TXJ6_9SPHN</name>
<dbReference type="Pfam" id="PF13469">
    <property type="entry name" value="Sulfotransfer_3"/>
    <property type="match status" value="1"/>
</dbReference>
<dbReference type="InterPro" id="IPR027417">
    <property type="entry name" value="P-loop_NTPase"/>
</dbReference>
<evidence type="ECO:0000256" key="2">
    <source>
        <dbReference type="PROSITE-ProRule" id="PRU00339"/>
    </source>
</evidence>
<dbReference type="Pfam" id="PF13181">
    <property type="entry name" value="TPR_8"/>
    <property type="match status" value="1"/>
</dbReference>
<dbReference type="PANTHER" id="PTHR12788">
    <property type="entry name" value="PROTEIN-TYROSINE SULFOTRANSFERASE 2"/>
    <property type="match status" value="1"/>
</dbReference>
<accession>A0ABY7TXJ6</accession>
<dbReference type="InterPro" id="IPR019734">
    <property type="entry name" value="TPR_rpt"/>
</dbReference>
<organism evidence="3 4">
    <name type="scientific">Novosphingobium humi</name>
    <dbReference type="NCBI Taxonomy" id="2282397"/>
    <lineage>
        <taxon>Bacteria</taxon>
        <taxon>Pseudomonadati</taxon>
        <taxon>Pseudomonadota</taxon>
        <taxon>Alphaproteobacteria</taxon>
        <taxon>Sphingomonadales</taxon>
        <taxon>Sphingomonadaceae</taxon>
        <taxon>Novosphingobium</taxon>
    </lineage>
</organism>
<keyword evidence="4" id="KW-1185">Reference proteome</keyword>
<dbReference type="Proteomes" id="UP001218231">
    <property type="component" value="Chromosome"/>
</dbReference>
<keyword evidence="2" id="KW-0802">TPR repeat</keyword>
<dbReference type="PANTHER" id="PTHR12788:SF10">
    <property type="entry name" value="PROTEIN-TYROSINE SULFOTRANSFERASE"/>
    <property type="match status" value="1"/>
</dbReference>
<dbReference type="Gene3D" id="3.40.50.300">
    <property type="entry name" value="P-loop containing nucleotide triphosphate hydrolases"/>
    <property type="match status" value="1"/>
</dbReference>